<evidence type="ECO:0000313" key="3">
    <source>
        <dbReference type="EMBL" id="SKC42357.1"/>
    </source>
</evidence>
<name>A0ABY1LKJ3_9MICO</name>
<proteinExistence type="predicted"/>
<keyword evidence="1" id="KW-0328">Glycosyltransferase</keyword>
<gene>
    <name evidence="3" type="ORF">SAMN06295973_0812</name>
</gene>
<evidence type="ECO:0000256" key="2">
    <source>
        <dbReference type="ARBA" id="ARBA00022679"/>
    </source>
</evidence>
<evidence type="ECO:0000313" key="4">
    <source>
        <dbReference type="Proteomes" id="UP000190827"/>
    </source>
</evidence>
<dbReference type="Proteomes" id="UP000190827">
    <property type="component" value="Unassembled WGS sequence"/>
</dbReference>
<dbReference type="PANTHER" id="PTHR30160:SF1">
    <property type="entry name" value="LIPOPOLYSACCHARIDE 1,2-N-ACETYLGLUCOSAMINETRANSFERASE-RELATED"/>
    <property type="match status" value="1"/>
</dbReference>
<keyword evidence="4" id="KW-1185">Reference proteome</keyword>
<dbReference type="InterPro" id="IPR051199">
    <property type="entry name" value="LPS_LOS_Heptosyltrfase"/>
</dbReference>
<dbReference type="PANTHER" id="PTHR30160">
    <property type="entry name" value="TETRAACYLDISACCHARIDE 4'-KINASE-RELATED"/>
    <property type="match status" value="1"/>
</dbReference>
<protein>
    <submittedName>
        <fullName evidence="3">ADP-heptose:LPS heptosyltransferase</fullName>
    </submittedName>
</protein>
<accession>A0ABY1LKJ3</accession>
<organism evidence="3 4">
    <name type="scientific">Plantibacter cousiniae</name>
    <name type="common">nom. nud.</name>
    <dbReference type="NCBI Taxonomy" id="199709"/>
    <lineage>
        <taxon>Bacteria</taxon>
        <taxon>Bacillati</taxon>
        <taxon>Actinomycetota</taxon>
        <taxon>Actinomycetes</taxon>
        <taxon>Micrococcales</taxon>
        <taxon>Microbacteriaceae</taxon>
        <taxon>Plantibacter</taxon>
    </lineage>
</organism>
<dbReference type="RefSeq" id="WP_079704826.1">
    <property type="nucleotide sequence ID" value="NZ_FUZO01000001.1"/>
</dbReference>
<dbReference type="EMBL" id="FUZO01000001">
    <property type="protein sequence ID" value="SKC42357.1"/>
    <property type="molecule type" value="Genomic_DNA"/>
</dbReference>
<dbReference type="Gene3D" id="3.40.50.2000">
    <property type="entry name" value="Glycogen Phosphorylase B"/>
    <property type="match status" value="2"/>
</dbReference>
<reference evidence="3 4" key="1">
    <citation type="submission" date="2017-02" db="EMBL/GenBank/DDBJ databases">
        <authorList>
            <person name="Varghese N."/>
            <person name="Submissions S."/>
        </authorList>
    </citation>
    <scope>NUCLEOTIDE SEQUENCE [LARGE SCALE GENOMIC DNA]</scope>
    <source>
        <strain evidence="3 4">VKM Ac-1787</strain>
    </source>
</reference>
<evidence type="ECO:0000256" key="1">
    <source>
        <dbReference type="ARBA" id="ARBA00022676"/>
    </source>
</evidence>
<dbReference type="CDD" id="cd03789">
    <property type="entry name" value="GT9_LPS_heptosyltransferase"/>
    <property type="match status" value="1"/>
</dbReference>
<keyword evidence="2" id="KW-0808">Transferase</keyword>
<sequence>MLHLDPEDAARPDDRPELLALRTLKLGDLLVAVPAIHGLRRAFPEHRLVLAVPGWLEPVVELVDGVDALLPTPGLDHLLPLAPGRVDVAVNLHGSGPESRRLIDALEARISMVHHVPEIDGPEADSPATHGPVPPTWSPHLGERARWVRLLDAYGVAADPDDVGLRSSTERVDVVGAAVVHVGAFYESRRWPVERFAAVARSLADEGRRVVFTGSAGERDRALRAAELAHLDESSVLAGRIGLAEFAGVVEDASVVVSADTGAAHLASAYRRPSVVLFGPAAPEHWGPPPGPHIVLTDASVRRGDAFADTPDPAILAVGVDDVLDAVVRAERAAARRATT</sequence>
<dbReference type="InterPro" id="IPR002201">
    <property type="entry name" value="Glyco_trans_9"/>
</dbReference>
<dbReference type="SUPFAM" id="SSF53756">
    <property type="entry name" value="UDP-Glycosyltransferase/glycogen phosphorylase"/>
    <property type="match status" value="1"/>
</dbReference>
<dbReference type="Pfam" id="PF01075">
    <property type="entry name" value="Glyco_transf_9"/>
    <property type="match status" value="1"/>
</dbReference>
<comment type="caution">
    <text evidence="3">The sequence shown here is derived from an EMBL/GenBank/DDBJ whole genome shotgun (WGS) entry which is preliminary data.</text>
</comment>